<dbReference type="EMBL" id="CM047580">
    <property type="protein sequence ID" value="KAI9921668.1"/>
    <property type="molecule type" value="Genomic_DNA"/>
</dbReference>
<organism evidence="1 2">
    <name type="scientific">Peronosclerospora sorghi</name>
    <dbReference type="NCBI Taxonomy" id="230839"/>
    <lineage>
        <taxon>Eukaryota</taxon>
        <taxon>Sar</taxon>
        <taxon>Stramenopiles</taxon>
        <taxon>Oomycota</taxon>
        <taxon>Peronosporomycetes</taxon>
        <taxon>Peronosporales</taxon>
        <taxon>Peronosporaceae</taxon>
        <taxon>Peronosclerospora</taxon>
    </lineage>
</organism>
<reference evidence="1 2" key="1">
    <citation type="journal article" date="2022" name="bioRxiv">
        <title>The genome of the oomycete Peronosclerospora sorghi, a cosmopolitan pathogen of maize and sorghum, is inflated with dispersed pseudogenes.</title>
        <authorList>
            <person name="Fletcher K."/>
            <person name="Martin F."/>
            <person name="Isakeit T."/>
            <person name="Cavanaugh K."/>
            <person name="Magill C."/>
            <person name="Michelmore R."/>
        </authorList>
    </citation>
    <scope>NUCLEOTIDE SEQUENCE [LARGE SCALE GENOMIC DNA]</scope>
    <source>
        <strain evidence="1">P6</strain>
    </source>
</reference>
<evidence type="ECO:0000313" key="1">
    <source>
        <dbReference type="EMBL" id="KAI9921668.1"/>
    </source>
</evidence>
<protein>
    <submittedName>
        <fullName evidence="1">Uncharacterized protein</fullName>
    </submittedName>
</protein>
<comment type="caution">
    <text evidence="1">The sequence shown here is derived from an EMBL/GenBank/DDBJ whole genome shotgun (WGS) entry which is preliminary data.</text>
</comment>
<evidence type="ECO:0000313" key="2">
    <source>
        <dbReference type="Proteomes" id="UP001163321"/>
    </source>
</evidence>
<dbReference type="Proteomes" id="UP001163321">
    <property type="component" value="Chromosome 1"/>
</dbReference>
<sequence length="89" mass="9367">METQASSSGSPVLSYSDNTVIALHHCGGCPNTTINSYKLVNDMRWRGILLGLMNYFTLYSPGFHIIKSGGCGGEGEGEGEGRGAVGNLI</sequence>
<keyword evidence="2" id="KW-1185">Reference proteome</keyword>
<name>A0ACC0WRZ5_9STRA</name>
<gene>
    <name evidence="1" type="ORF">PsorP6_002519</name>
</gene>
<accession>A0ACC0WRZ5</accession>
<proteinExistence type="predicted"/>